<accession>A0A0S3RAE5</accession>
<protein>
    <recommendedName>
        <fullName evidence="4">Secreted protein</fullName>
    </recommendedName>
</protein>
<dbReference type="AlphaFoldDB" id="A0A0S3RAE5"/>
<dbReference type="EMBL" id="AP015035">
    <property type="protein sequence ID" value="BAT77643.1"/>
    <property type="molecule type" value="Genomic_DNA"/>
</dbReference>
<sequence length="91" mass="9939">TDFLFILFACAVLHLMLHLSLSFCLSSLLHTGLTKGCLQSFLAFCPPPLDVCFFLLHLSLLRGGGHTANRAVLAALCKAFRDISFSILKSL</sequence>
<reference evidence="2 3" key="1">
    <citation type="journal article" date="2015" name="Sci. Rep.">
        <title>The power of single molecule real-time sequencing technology in the de novo assembly of a eukaryotic genome.</title>
        <authorList>
            <person name="Sakai H."/>
            <person name="Naito K."/>
            <person name="Ogiso-Tanaka E."/>
            <person name="Takahashi Y."/>
            <person name="Iseki K."/>
            <person name="Muto C."/>
            <person name="Satou K."/>
            <person name="Teruya K."/>
            <person name="Shiroma A."/>
            <person name="Shimoji M."/>
            <person name="Hirano T."/>
            <person name="Itoh T."/>
            <person name="Kaga A."/>
            <person name="Tomooka N."/>
        </authorList>
    </citation>
    <scope>NUCLEOTIDE SEQUENCE [LARGE SCALE GENOMIC DNA]</scope>
    <source>
        <strain evidence="3">cv. Shumari</strain>
    </source>
</reference>
<keyword evidence="1" id="KW-0732">Signal</keyword>
<keyword evidence="3" id="KW-1185">Reference proteome</keyword>
<organism evidence="2 3">
    <name type="scientific">Vigna angularis var. angularis</name>
    <dbReference type="NCBI Taxonomy" id="157739"/>
    <lineage>
        <taxon>Eukaryota</taxon>
        <taxon>Viridiplantae</taxon>
        <taxon>Streptophyta</taxon>
        <taxon>Embryophyta</taxon>
        <taxon>Tracheophyta</taxon>
        <taxon>Spermatophyta</taxon>
        <taxon>Magnoliopsida</taxon>
        <taxon>eudicotyledons</taxon>
        <taxon>Gunneridae</taxon>
        <taxon>Pentapetalae</taxon>
        <taxon>rosids</taxon>
        <taxon>fabids</taxon>
        <taxon>Fabales</taxon>
        <taxon>Fabaceae</taxon>
        <taxon>Papilionoideae</taxon>
        <taxon>50 kb inversion clade</taxon>
        <taxon>NPAAA clade</taxon>
        <taxon>indigoferoid/millettioid clade</taxon>
        <taxon>Phaseoleae</taxon>
        <taxon>Vigna</taxon>
    </lineage>
</organism>
<evidence type="ECO:0000313" key="2">
    <source>
        <dbReference type="EMBL" id="BAT77643.1"/>
    </source>
</evidence>
<feature type="signal peptide" evidence="1">
    <location>
        <begin position="1"/>
        <end position="22"/>
    </location>
</feature>
<name>A0A0S3RAE5_PHAAN</name>
<feature type="non-terminal residue" evidence="2">
    <location>
        <position position="1"/>
    </location>
</feature>
<dbReference type="Proteomes" id="UP000291084">
    <property type="component" value="Chromosome 2"/>
</dbReference>
<gene>
    <name evidence="2" type="primary">Vigan.02G023200</name>
    <name evidence="2" type="ORF">VIGAN_02023200</name>
</gene>
<proteinExistence type="predicted"/>
<feature type="chain" id="PRO_5006616767" description="Secreted protein" evidence="1">
    <location>
        <begin position="23"/>
        <end position="91"/>
    </location>
</feature>
<evidence type="ECO:0000313" key="3">
    <source>
        <dbReference type="Proteomes" id="UP000291084"/>
    </source>
</evidence>
<evidence type="ECO:0000256" key="1">
    <source>
        <dbReference type="SAM" id="SignalP"/>
    </source>
</evidence>
<evidence type="ECO:0008006" key="4">
    <source>
        <dbReference type="Google" id="ProtNLM"/>
    </source>
</evidence>